<dbReference type="STRING" id="283786.SAMN04487990_1266"/>
<dbReference type="InterPro" id="IPR046219">
    <property type="entry name" value="DUF6252"/>
</dbReference>
<dbReference type="Pfam" id="PF19765">
    <property type="entry name" value="DUF6252"/>
    <property type="match status" value="1"/>
</dbReference>
<dbReference type="PROSITE" id="PS51257">
    <property type="entry name" value="PROKAR_LIPOPROTEIN"/>
    <property type="match status" value="1"/>
</dbReference>
<dbReference type="Proteomes" id="UP000198846">
    <property type="component" value="Unassembled WGS sequence"/>
</dbReference>
<dbReference type="OrthoDB" id="1448607at2"/>
<protein>
    <submittedName>
        <fullName evidence="1">Uncharacterized protein</fullName>
    </submittedName>
</protein>
<dbReference type="AlphaFoldDB" id="A0A1H4D8M3"/>
<dbReference type="EMBL" id="FNQK01000026">
    <property type="protein sequence ID" value="SEA68759.1"/>
    <property type="molecule type" value="Genomic_DNA"/>
</dbReference>
<gene>
    <name evidence="1" type="ORF">SAMN04487990_1266</name>
</gene>
<organism evidence="1 2">
    <name type="scientific">Bizionia paragorgiae</name>
    <dbReference type="NCBI Taxonomy" id="283786"/>
    <lineage>
        <taxon>Bacteria</taxon>
        <taxon>Pseudomonadati</taxon>
        <taxon>Bacteroidota</taxon>
        <taxon>Flavobacteriia</taxon>
        <taxon>Flavobacteriales</taxon>
        <taxon>Flavobacteriaceae</taxon>
        <taxon>Bizionia</taxon>
    </lineage>
</organism>
<evidence type="ECO:0000313" key="2">
    <source>
        <dbReference type="Proteomes" id="UP000198846"/>
    </source>
</evidence>
<name>A0A1H4D8M3_BIZPA</name>
<proteinExistence type="predicted"/>
<evidence type="ECO:0000313" key="1">
    <source>
        <dbReference type="EMBL" id="SEA68759.1"/>
    </source>
</evidence>
<dbReference type="RefSeq" id="WP_092136596.1">
    <property type="nucleotide sequence ID" value="NZ_FNQK01000026.1"/>
</dbReference>
<accession>A0A1H4D8M3</accession>
<keyword evidence="2" id="KW-1185">Reference proteome</keyword>
<reference evidence="2" key="1">
    <citation type="submission" date="2016-10" db="EMBL/GenBank/DDBJ databases">
        <authorList>
            <person name="Varghese N."/>
            <person name="Submissions S."/>
        </authorList>
    </citation>
    <scope>NUCLEOTIDE SEQUENCE [LARGE SCALE GENOMIC DNA]</scope>
    <source>
        <strain evidence="2">DSM 23842</strain>
    </source>
</reference>
<sequence length="350" mass="36703">MKNIVVLVLTMVALLSCSNETKFKTPSFEAKKDGNLFEAVSYQASIVDNGQIVITGTDNYDTVNLVVNSVSPGLYDVQDANAFATHVDINGVIWSTENTPDPDVQIYPANGMIDLKVVNLEEGFVSGEFYFNAFNSSGMSSVNFNEGIFVKVPLTGGVVSDSDPTNTDCQTATAAAQVSGQTLAVSDPTDPGYEALCNDYMQALMTQMNACGDANGSIQAEIDSLDCTPAATVVSGAITVTVGTDARTFDENITADLNGTVVSVRAEDANSGDWVSFEVVQGQTGANIISNFVIHLISTDYTPANNASGIFTSNISVNTTTEIDGTFSGPVESATGGDVSLTSGVIDINY</sequence>